<keyword evidence="1" id="KW-0732">Signal</keyword>
<dbReference type="RefSeq" id="WP_240539048.1">
    <property type="nucleotide sequence ID" value="NZ_CP117256.1"/>
</dbReference>
<dbReference type="Pfam" id="PF11769">
    <property type="entry name" value="DUF3313"/>
    <property type="match status" value="1"/>
</dbReference>
<sequence length="226" mass="24548">MKTLLFAISLAALSSIISGCTTADPTPYSGLASRSQLRSNTEDKSGRVPYRFSTTVDWRQYTKIIIDPVTIYRGEDNQFVKLTNADKSVLADYMQNVFTSRLKTRFAVVKSPGPQTVRLHLTLTGAKDTTPILGPLSHLDVGGVVVNTAQAVRGREGTMAGSVSYAVEIYDSSTSRLLSSYVTKQYPMAMNAGATFVRLKGSKIGIERGADSLIDQMAKPLVMPEN</sequence>
<accession>A0AAF1KSU0</accession>
<dbReference type="AlphaFoldDB" id="A0AAF1KSU0"/>
<feature type="chain" id="PRO_5041909189" evidence="1">
    <location>
        <begin position="24"/>
        <end position="226"/>
    </location>
</feature>
<protein>
    <submittedName>
        <fullName evidence="2">DUF3313 domain-containing protein</fullName>
    </submittedName>
</protein>
<dbReference type="InterPro" id="IPR021747">
    <property type="entry name" value="DUF3313"/>
</dbReference>
<gene>
    <name evidence="2" type="ORF">PR017_19130</name>
</gene>
<name>A0AAF1KSU0_9HYPH</name>
<dbReference type="KEGG" id="rtu:PR017_19130"/>
<organism evidence="2 3">
    <name type="scientific">Rhizobium tumorigenes</name>
    <dbReference type="NCBI Taxonomy" id="2041385"/>
    <lineage>
        <taxon>Bacteria</taxon>
        <taxon>Pseudomonadati</taxon>
        <taxon>Pseudomonadota</taxon>
        <taxon>Alphaproteobacteria</taxon>
        <taxon>Hyphomicrobiales</taxon>
        <taxon>Rhizobiaceae</taxon>
        <taxon>Rhizobium/Agrobacterium group</taxon>
        <taxon>Rhizobium</taxon>
    </lineage>
</organism>
<evidence type="ECO:0000313" key="3">
    <source>
        <dbReference type="Proteomes" id="UP000249499"/>
    </source>
</evidence>
<keyword evidence="3" id="KW-1185">Reference proteome</keyword>
<keyword evidence="2" id="KW-0614">Plasmid</keyword>
<evidence type="ECO:0000313" key="2">
    <source>
        <dbReference type="EMBL" id="WFR98003.1"/>
    </source>
</evidence>
<proteinExistence type="predicted"/>
<feature type="signal peptide" evidence="1">
    <location>
        <begin position="1"/>
        <end position="23"/>
    </location>
</feature>
<evidence type="ECO:0000256" key="1">
    <source>
        <dbReference type="SAM" id="SignalP"/>
    </source>
</evidence>
<geneLocation type="plasmid" evidence="2 3">
    <name>pRt1078</name>
</geneLocation>
<reference evidence="2 3" key="1">
    <citation type="journal article" date="2018" name="Sci. Rep.">
        <title>Rhizobium tumorigenes sp. nov., a novel plant tumorigenic bacterium isolated from cane gall tumors on thornless blackberry.</title>
        <authorList>
            <person name="Kuzmanovi N."/>
            <person name="Smalla K."/>
            <person name="Gronow S."/>
            <person name="PuBawska J."/>
        </authorList>
    </citation>
    <scope>NUCLEOTIDE SEQUENCE [LARGE SCALE GENOMIC DNA]</scope>
    <source>
        <strain evidence="2 3">1078</strain>
    </source>
</reference>
<dbReference type="EMBL" id="CP117256">
    <property type="protein sequence ID" value="WFR98003.1"/>
    <property type="molecule type" value="Genomic_DNA"/>
</dbReference>
<dbReference type="PROSITE" id="PS51257">
    <property type="entry name" value="PROKAR_LIPOPROTEIN"/>
    <property type="match status" value="1"/>
</dbReference>
<dbReference type="Proteomes" id="UP000249499">
    <property type="component" value="Plasmid pRt1078"/>
</dbReference>
<reference evidence="3" key="2">
    <citation type="journal article" date="2023" name="MicrobiologyOpen">
        <title>Genomics of the tumorigenes clade of the family Rhizobiaceae and description of Rhizobium rhododendri sp. nov.</title>
        <authorList>
            <person name="Kuzmanovic N."/>
            <person name="diCenzo G.C."/>
            <person name="Bunk B."/>
            <person name="Sproeer C."/>
            <person name="Fruehling A."/>
            <person name="Neumann-Schaal M."/>
            <person name="Overmann J."/>
            <person name="Smalla K."/>
        </authorList>
    </citation>
    <scope>NUCLEOTIDE SEQUENCE [LARGE SCALE GENOMIC DNA]</scope>
    <source>
        <strain evidence="3">1078</strain>
        <plasmid evidence="3">pRt1078</plasmid>
    </source>
</reference>